<feature type="domain" description="DUF7735" evidence="2">
    <location>
        <begin position="51"/>
        <end position="189"/>
    </location>
</feature>
<dbReference type="Pfam" id="PF24870">
    <property type="entry name" value="DUF7735"/>
    <property type="match status" value="1"/>
</dbReference>
<dbReference type="Proteomes" id="UP001303115">
    <property type="component" value="Unassembled WGS sequence"/>
</dbReference>
<proteinExistence type="predicted"/>
<gene>
    <name evidence="3" type="ORF">C8A01DRAFT_35882</name>
</gene>
<keyword evidence="1" id="KW-0732">Signal</keyword>
<sequence>MRFNVFLGGLAALTAAAGVSARYLADSPAATITPDPLLAARQATPTTTMSVSRSTLTPDPWQCITENITQYFDVPKPTGNVFDAIASYNNEVNKECLATAVGYEKRSCTMSSPTSWCGFTTAAPADVLSSYSTYVSGVVSFWTAKSATMSILSTSCAVAWGRFHEADHEWVRIATAHADCYLAAHPQTRTGTEGPTATASATTTTSQANVVRRGPAAEAIALVSAGLAALANAA</sequence>
<organism evidence="3 4">
    <name type="scientific">Parachaetomium inaequale</name>
    <dbReference type="NCBI Taxonomy" id="2588326"/>
    <lineage>
        <taxon>Eukaryota</taxon>
        <taxon>Fungi</taxon>
        <taxon>Dikarya</taxon>
        <taxon>Ascomycota</taxon>
        <taxon>Pezizomycotina</taxon>
        <taxon>Sordariomycetes</taxon>
        <taxon>Sordariomycetidae</taxon>
        <taxon>Sordariales</taxon>
        <taxon>Chaetomiaceae</taxon>
        <taxon>Parachaetomium</taxon>
    </lineage>
</organism>
<dbReference type="AlphaFoldDB" id="A0AAN6SS46"/>
<evidence type="ECO:0000259" key="2">
    <source>
        <dbReference type="Pfam" id="PF24870"/>
    </source>
</evidence>
<evidence type="ECO:0000313" key="3">
    <source>
        <dbReference type="EMBL" id="KAK4040101.1"/>
    </source>
</evidence>
<keyword evidence="4" id="KW-1185">Reference proteome</keyword>
<evidence type="ECO:0000313" key="4">
    <source>
        <dbReference type="Proteomes" id="UP001303115"/>
    </source>
</evidence>
<comment type="caution">
    <text evidence="3">The sequence shown here is derived from an EMBL/GenBank/DDBJ whole genome shotgun (WGS) entry which is preliminary data.</text>
</comment>
<dbReference type="InterPro" id="IPR056637">
    <property type="entry name" value="DUF7735"/>
</dbReference>
<feature type="signal peptide" evidence="1">
    <location>
        <begin position="1"/>
        <end position="21"/>
    </location>
</feature>
<dbReference type="EMBL" id="MU854384">
    <property type="protein sequence ID" value="KAK4040101.1"/>
    <property type="molecule type" value="Genomic_DNA"/>
</dbReference>
<name>A0AAN6SS46_9PEZI</name>
<evidence type="ECO:0000256" key="1">
    <source>
        <dbReference type="SAM" id="SignalP"/>
    </source>
</evidence>
<feature type="chain" id="PRO_5042813418" description="DUF7735 domain-containing protein" evidence="1">
    <location>
        <begin position="22"/>
        <end position="234"/>
    </location>
</feature>
<reference evidence="4" key="1">
    <citation type="journal article" date="2023" name="Mol. Phylogenet. Evol.">
        <title>Genome-scale phylogeny and comparative genomics of the fungal order Sordariales.</title>
        <authorList>
            <person name="Hensen N."/>
            <person name="Bonometti L."/>
            <person name="Westerberg I."/>
            <person name="Brannstrom I.O."/>
            <person name="Guillou S."/>
            <person name="Cros-Aarteil S."/>
            <person name="Calhoun S."/>
            <person name="Haridas S."/>
            <person name="Kuo A."/>
            <person name="Mondo S."/>
            <person name="Pangilinan J."/>
            <person name="Riley R."/>
            <person name="LaButti K."/>
            <person name="Andreopoulos B."/>
            <person name="Lipzen A."/>
            <person name="Chen C."/>
            <person name="Yan M."/>
            <person name="Daum C."/>
            <person name="Ng V."/>
            <person name="Clum A."/>
            <person name="Steindorff A."/>
            <person name="Ohm R.A."/>
            <person name="Martin F."/>
            <person name="Silar P."/>
            <person name="Natvig D.O."/>
            <person name="Lalanne C."/>
            <person name="Gautier V."/>
            <person name="Ament-Velasquez S.L."/>
            <person name="Kruys A."/>
            <person name="Hutchinson M.I."/>
            <person name="Powell A.J."/>
            <person name="Barry K."/>
            <person name="Miller A.N."/>
            <person name="Grigoriev I.V."/>
            <person name="Debuchy R."/>
            <person name="Gladieux P."/>
            <person name="Hiltunen Thoren M."/>
            <person name="Johannesson H."/>
        </authorList>
    </citation>
    <scope>NUCLEOTIDE SEQUENCE [LARGE SCALE GENOMIC DNA]</scope>
    <source>
        <strain evidence="4">CBS 284.82</strain>
    </source>
</reference>
<protein>
    <recommendedName>
        <fullName evidence="2">DUF7735 domain-containing protein</fullName>
    </recommendedName>
</protein>
<accession>A0AAN6SS46</accession>